<gene>
    <name evidence="7" type="ORF">E6O75_ATG03601</name>
</gene>
<evidence type="ECO:0000256" key="4">
    <source>
        <dbReference type="ARBA" id="ARBA00023136"/>
    </source>
</evidence>
<comment type="caution">
    <text evidence="7">The sequence shown here is derived from an EMBL/GenBank/DDBJ whole genome shotgun (WGS) entry which is preliminary data.</text>
</comment>
<protein>
    <submittedName>
        <fullName evidence="7">Membrane protein</fullName>
    </submittedName>
</protein>
<proteinExistence type="predicted"/>
<sequence>MTPKDVKDVKDDGSRVSIQGRGSPITNVENRPEDVLDTEYLASRGVSKLYHSVLFQMLLFGALSFVGPAMSDAISNLGGGGLSTPFLSNLANSVDYASGCLISLFGGPLINKLGIKWACVIAAVGMPLGPSGYYQSARFGTDWYLLLSKNFQIVGGITGGFLYVGETTAMLSYPHQNDRGVYLGIWSAMRNSGSIIGGAISYSTNYKDSTAGGIGWGTYLIFVAFACTGIIWALLLSPTRLVRRRDGTRVPISSTTSWAGELKALAKHMRAPKTWLVFIPAIYSFFYGGTMGTYLSLHFSVRARALSTLITPSITVPMVIVFGRLLDTKRWSQKTRAWISFAFWVLPQAACFIWIGLEYKSFGQADTSLDYILQPRRWAAAYLPYLIIFTTGYLTQLSLYWILGTFSIDTKSNSRTGGLFRAFETAGQAVSYGINSSSGGDVRIGFFVNCALLVVSVPCMWFLIGLVPEQPSEIDLDELDEDDDRVLEGVGVGSR</sequence>
<feature type="transmembrane region" description="Helical" evidence="6">
    <location>
        <begin position="444"/>
        <end position="464"/>
    </location>
</feature>
<keyword evidence="2 6" id="KW-0812">Transmembrane</keyword>
<dbReference type="Proteomes" id="UP000298493">
    <property type="component" value="Unassembled WGS sequence"/>
</dbReference>
<dbReference type="OrthoDB" id="196103at2759"/>
<feature type="transmembrane region" description="Helical" evidence="6">
    <location>
        <begin position="49"/>
        <end position="70"/>
    </location>
</feature>
<dbReference type="InterPro" id="IPR036259">
    <property type="entry name" value="MFS_trans_sf"/>
</dbReference>
<feature type="transmembrane region" description="Helical" evidence="6">
    <location>
        <begin position="303"/>
        <end position="326"/>
    </location>
</feature>
<evidence type="ECO:0000256" key="1">
    <source>
        <dbReference type="ARBA" id="ARBA00004141"/>
    </source>
</evidence>
<evidence type="ECO:0000256" key="5">
    <source>
        <dbReference type="SAM" id="MobiDB-lite"/>
    </source>
</evidence>
<feature type="transmembrane region" description="Helical" evidence="6">
    <location>
        <begin position="377"/>
        <end position="403"/>
    </location>
</feature>
<dbReference type="EMBL" id="SNSC02000003">
    <property type="protein sequence ID" value="TID25738.1"/>
    <property type="molecule type" value="Genomic_DNA"/>
</dbReference>
<accession>A0A4Z1PBI7</accession>
<dbReference type="PANTHER" id="PTHR23294">
    <property type="entry name" value="ET TRANSLATION PRODUCT-RELATED"/>
    <property type="match status" value="1"/>
</dbReference>
<dbReference type="PANTHER" id="PTHR23294:SF19">
    <property type="entry name" value="DUF895 DOMAIN MEMBRANE PROTEIN-RELATED"/>
    <property type="match status" value="1"/>
</dbReference>
<evidence type="ECO:0000256" key="3">
    <source>
        <dbReference type="ARBA" id="ARBA00022989"/>
    </source>
</evidence>
<organism evidence="7 8">
    <name type="scientific">Venturia nashicola</name>
    <dbReference type="NCBI Taxonomy" id="86259"/>
    <lineage>
        <taxon>Eukaryota</taxon>
        <taxon>Fungi</taxon>
        <taxon>Dikarya</taxon>
        <taxon>Ascomycota</taxon>
        <taxon>Pezizomycotina</taxon>
        <taxon>Dothideomycetes</taxon>
        <taxon>Pleosporomycetidae</taxon>
        <taxon>Venturiales</taxon>
        <taxon>Venturiaceae</taxon>
        <taxon>Venturia</taxon>
    </lineage>
</organism>
<keyword evidence="3 6" id="KW-1133">Transmembrane helix</keyword>
<feature type="transmembrane region" description="Helical" evidence="6">
    <location>
        <begin position="117"/>
        <end position="133"/>
    </location>
</feature>
<keyword evidence="8" id="KW-1185">Reference proteome</keyword>
<dbReference type="Gene3D" id="1.20.1250.20">
    <property type="entry name" value="MFS general substrate transporter like domains"/>
    <property type="match status" value="1"/>
</dbReference>
<dbReference type="InterPro" id="IPR011701">
    <property type="entry name" value="MFS"/>
</dbReference>
<feature type="transmembrane region" description="Helical" evidence="6">
    <location>
        <begin position="275"/>
        <end position="297"/>
    </location>
</feature>
<evidence type="ECO:0000313" key="7">
    <source>
        <dbReference type="EMBL" id="TID25738.1"/>
    </source>
</evidence>
<reference evidence="7 8" key="1">
    <citation type="submission" date="2019-04" db="EMBL/GenBank/DDBJ databases">
        <title>High contiguity whole genome sequence and gene annotation resource for two Venturia nashicola isolates.</title>
        <authorList>
            <person name="Prokchorchik M."/>
            <person name="Won K."/>
            <person name="Lee Y."/>
            <person name="Choi E.D."/>
            <person name="Segonzac C."/>
            <person name="Sohn K.H."/>
        </authorList>
    </citation>
    <scope>NUCLEOTIDE SEQUENCE [LARGE SCALE GENOMIC DNA]</scope>
    <source>
        <strain evidence="7 8">PRI2</strain>
    </source>
</reference>
<dbReference type="InterPro" id="IPR051617">
    <property type="entry name" value="UNC-93-like_regulator"/>
</dbReference>
<evidence type="ECO:0000313" key="8">
    <source>
        <dbReference type="Proteomes" id="UP000298493"/>
    </source>
</evidence>
<dbReference type="Pfam" id="PF07690">
    <property type="entry name" value="MFS_1"/>
    <property type="match status" value="1"/>
</dbReference>
<comment type="subcellular location">
    <subcellularLocation>
        <location evidence="1">Membrane</location>
        <topology evidence="1">Multi-pass membrane protein</topology>
    </subcellularLocation>
</comment>
<name>A0A4Z1PBI7_9PEZI</name>
<evidence type="ECO:0000256" key="6">
    <source>
        <dbReference type="SAM" id="Phobius"/>
    </source>
</evidence>
<feature type="region of interest" description="Disordered" evidence="5">
    <location>
        <begin position="1"/>
        <end position="29"/>
    </location>
</feature>
<feature type="transmembrane region" description="Helical" evidence="6">
    <location>
        <begin position="338"/>
        <end position="357"/>
    </location>
</feature>
<dbReference type="SUPFAM" id="SSF103473">
    <property type="entry name" value="MFS general substrate transporter"/>
    <property type="match status" value="1"/>
</dbReference>
<keyword evidence="4 6" id="KW-0472">Membrane</keyword>
<feature type="transmembrane region" description="Helical" evidence="6">
    <location>
        <begin position="214"/>
        <end position="235"/>
    </location>
</feature>
<dbReference type="AlphaFoldDB" id="A0A4Z1PBI7"/>
<dbReference type="GO" id="GO:0022857">
    <property type="term" value="F:transmembrane transporter activity"/>
    <property type="evidence" value="ECO:0007669"/>
    <property type="project" value="InterPro"/>
</dbReference>
<evidence type="ECO:0000256" key="2">
    <source>
        <dbReference type="ARBA" id="ARBA00022692"/>
    </source>
</evidence>
<dbReference type="GO" id="GO:0016020">
    <property type="term" value="C:membrane"/>
    <property type="evidence" value="ECO:0007669"/>
    <property type="project" value="UniProtKB-SubCell"/>
</dbReference>
<feature type="compositionally biased region" description="Basic and acidic residues" evidence="5">
    <location>
        <begin position="1"/>
        <end position="14"/>
    </location>
</feature>
<feature type="transmembrane region" description="Helical" evidence="6">
    <location>
        <begin position="153"/>
        <end position="173"/>
    </location>
</feature>